<dbReference type="InterPro" id="IPR000056">
    <property type="entry name" value="Ribul_P_3_epim-like"/>
</dbReference>
<evidence type="ECO:0000313" key="3">
    <source>
        <dbReference type="EMBL" id="GEN80635.1"/>
    </source>
</evidence>
<dbReference type="RefSeq" id="WP_034244855.1">
    <property type="nucleotide sequence ID" value="NZ_BJYK01000009.1"/>
</dbReference>
<dbReference type="GO" id="GO:0016857">
    <property type="term" value="F:racemase and epimerase activity, acting on carbohydrates and derivatives"/>
    <property type="evidence" value="ECO:0007669"/>
    <property type="project" value="InterPro"/>
</dbReference>
<evidence type="ECO:0000256" key="2">
    <source>
        <dbReference type="ARBA" id="ARBA00023235"/>
    </source>
</evidence>
<dbReference type="Pfam" id="PF00834">
    <property type="entry name" value="Ribul_P_3_epim"/>
    <property type="match status" value="1"/>
</dbReference>
<keyword evidence="1" id="KW-0479">Metal-binding</keyword>
<dbReference type="SUPFAM" id="SSF51366">
    <property type="entry name" value="Ribulose-phoshate binding barrel"/>
    <property type="match status" value="1"/>
</dbReference>
<sequence>MSTPKFPAFSVSVMCMDLLRVGEQLEVLDRHADALHADVMDGHFARNIAMSPDFVKALCDQSALPVEAHLMTEHPGDWLEILAEAGASTLSMHAETVERDAFRLLDRVSGLGCRTGIVLNPATPLTAAQHYLDRVDLLTIMTVDVGYAGQPFIEQMLTKIEAAAAFKREHGLHYQLQIDGSCNAATYARLVDAGAEAFVLGSTGLFNLDADLERAWLAAESAFTASTGVERA</sequence>
<dbReference type="NCBIfam" id="NF007266">
    <property type="entry name" value="PRK09722.1"/>
    <property type="match status" value="1"/>
</dbReference>
<reference evidence="3 4" key="1">
    <citation type="submission" date="2019-07" db="EMBL/GenBank/DDBJ databases">
        <title>Whole genome shotgun sequence of Actinotalea fermentans NBRC 105374.</title>
        <authorList>
            <person name="Hosoyama A."/>
            <person name="Uohara A."/>
            <person name="Ohji S."/>
            <person name="Ichikawa N."/>
        </authorList>
    </citation>
    <scope>NUCLEOTIDE SEQUENCE [LARGE SCALE GENOMIC DNA]</scope>
    <source>
        <strain evidence="3 4">NBRC 105374</strain>
    </source>
</reference>
<accession>A0A511YZL1</accession>
<dbReference type="PANTHER" id="PTHR11749">
    <property type="entry name" value="RIBULOSE-5-PHOSPHATE-3-EPIMERASE"/>
    <property type="match status" value="1"/>
</dbReference>
<evidence type="ECO:0000313" key="4">
    <source>
        <dbReference type="Proteomes" id="UP000321484"/>
    </source>
</evidence>
<organism evidence="3 4">
    <name type="scientific">Actinotalea fermentans</name>
    <dbReference type="NCBI Taxonomy" id="43671"/>
    <lineage>
        <taxon>Bacteria</taxon>
        <taxon>Bacillati</taxon>
        <taxon>Actinomycetota</taxon>
        <taxon>Actinomycetes</taxon>
        <taxon>Micrococcales</taxon>
        <taxon>Cellulomonadaceae</taxon>
        <taxon>Actinotalea</taxon>
    </lineage>
</organism>
<protein>
    <submittedName>
        <fullName evidence="3">Allulose-6-phosphate 3-epimerase</fullName>
    </submittedName>
</protein>
<comment type="caution">
    <text evidence="3">The sequence shown here is derived from an EMBL/GenBank/DDBJ whole genome shotgun (WGS) entry which is preliminary data.</text>
</comment>
<dbReference type="AlphaFoldDB" id="A0A511YZL1"/>
<dbReference type="GO" id="GO:0046872">
    <property type="term" value="F:metal ion binding"/>
    <property type="evidence" value="ECO:0007669"/>
    <property type="project" value="UniProtKB-KW"/>
</dbReference>
<dbReference type="InterPro" id="IPR011060">
    <property type="entry name" value="RibuloseP-bd_barrel"/>
</dbReference>
<keyword evidence="4" id="KW-1185">Reference proteome</keyword>
<evidence type="ECO:0000256" key="1">
    <source>
        <dbReference type="ARBA" id="ARBA00022723"/>
    </source>
</evidence>
<name>A0A511YZL1_9CELL</name>
<dbReference type="GO" id="GO:0005975">
    <property type="term" value="P:carbohydrate metabolic process"/>
    <property type="evidence" value="ECO:0007669"/>
    <property type="project" value="InterPro"/>
</dbReference>
<dbReference type="Gene3D" id="3.20.20.70">
    <property type="entry name" value="Aldolase class I"/>
    <property type="match status" value="1"/>
</dbReference>
<dbReference type="EMBL" id="BJYK01000009">
    <property type="protein sequence ID" value="GEN80635.1"/>
    <property type="molecule type" value="Genomic_DNA"/>
</dbReference>
<gene>
    <name evidence="3" type="ORF">AFE02nite_23690</name>
</gene>
<keyword evidence="2" id="KW-0413">Isomerase</keyword>
<proteinExistence type="predicted"/>
<dbReference type="CDD" id="cd00429">
    <property type="entry name" value="RPE"/>
    <property type="match status" value="1"/>
</dbReference>
<dbReference type="Proteomes" id="UP000321484">
    <property type="component" value="Unassembled WGS sequence"/>
</dbReference>
<dbReference type="OrthoDB" id="1645589at2"/>
<dbReference type="InterPro" id="IPR013785">
    <property type="entry name" value="Aldolase_TIM"/>
</dbReference>